<evidence type="ECO:0000313" key="2">
    <source>
        <dbReference type="EMBL" id="MDC8832812.1"/>
    </source>
</evidence>
<name>A0ABT5L6Y2_9ALTE</name>
<dbReference type="PANTHER" id="PTHR33877:SF2">
    <property type="entry name" value="OS07G0170200 PROTEIN"/>
    <property type="match status" value="1"/>
</dbReference>
<organism evidence="2 3">
    <name type="scientific">Alteromonas gilva</name>
    <dbReference type="NCBI Taxonomy" id="2987522"/>
    <lineage>
        <taxon>Bacteria</taxon>
        <taxon>Pseudomonadati</taxon>
        <taxon>Pseudomonadota</taxon>
        <taxon>Gammaproteobacteria</taxon>
        <taxon>Alteromonadales</taxon>
        <taxon>Alteromonadaceae</taxon>
        <taxon>Alteromonas/Salinimonas group</taxon>
        <taxon>Alteromonas</taxon>
    </lineage>
</organism>
<feature type="domain" description="HNH nuclease" evidence="1">
    <location>
        <begin position="185"/>
        <end position="238"/>
    </location>
</feature>
<evidence type="ECO:0000259" key="1">
    <source>
        <dbReference type="SMART" id="SM00507"/>
    </source>
</evidence>
<comment type="caution">
    <text evidence="2">The sequence shown here is derived from an EMBL/GenBank/DDBJ whole genome shotgun (WGS) entry which is preliminary data.</text>
</comment>
<dbReference type="InterPro" id="IPR047693">
    <property type="entry name" value="RNA-guided_IscB-like"/>
</dbReference>
<dbReference type="Pfam" id="PF14279">
    <property type="entry name" value="HNH_5"/>
    <property type="match status" value="1"/>
</dbReference>
<dbReference type="InterPro" id="IPR052892">
    <property type="entry name" value="NA-targeting_endonuclease"/>
</dbReference>
<dbReference type="Pfam" id="PF14239">
    <property type="entry name" value="RRXRR"/>
    <property type="match status" value="1"/>
</dbReference>
<proteinExistence type="predicted"/>
<keyword evidence="2" id="KW-0255">Endonuclease</keyword>
<dbReference type="SMART" id="SM00507">
    <property type="entry name" value="HNHc"/>
    <property type="match status" value="1"/>
</dbReference>
<dbReference type="GO" id="GO:0004519">
    <property type="term" value="F:endonuclease activity"/>
    <property type="evidence" value="ECO:0007669"/>
    <property type="project" value="UniProtKB-KW"/>
</dbReference>
<dbReference type="Proteomes" id="UP001218788">
    <property type="component" value="Unassembled WGS sequence"/>
</dbReference>
<dbReference type="EMBL" id="JAQQXP010000004">
    <property type="protein sequence ID" value="MDC8832812.1"/>
    <property type="molecule type" value="Genomic_DNA"/>
</dbReference>
<protein>
    <submittedName>
        <fullName evidence="2">RNA-guided endonuclease IscB</fullName>
    </submittedName>
</protein>
<dbReference type="InterPro" id="IPR003615">
    <property type="entry name" value="HNH_nuc"/>
</dbReference>
<dbReference type="PANTHER" id="PTHR33877">
    <property type="entry name" value="SLL1193 PROTEIN"/>
    <property type="match status" value="1"/>
</dbReference>
<keyword evidence="2" id="KW-0540">Nuclease</keyword>
<keyword evidence="2" id="KW-0378">Hydrolase</keyword>
<dbReference type="InterPro" id="IPR029471">
    <property type="entry name" value="HNH_5"/>
</dbReference>
<gene>
    <name evidence="2" type="primary">iscB</name>
    <name evidence="2" type="ORF">OIK42_18830</name>
</gene>
<dbReference type="NCBIfam" id="NF040563">
    <property type="entry name" value="guided_IscB"/>
    <property type="match status" value="1"/>
</dbReference>
<accession>A0ABT5L6Y2</accession>
<dbReference type="CDD" id="cd00085">
    <property type="entry name" value="HNHc"/>
    <property type="match status" value="1"/>
</dbReference>
<dbReference type="Gene3D" id="1.10.30.50">
    <property type="match status" value="1"/>
</dbReference>
<sequence>MRVLVLDNQKQPLMPCRQARARQLLRDGKAAVFRRYPFTIILKERQGGDTQAVSLNVDPGSKTTGIALVALLQRGHVAIYGQHIVHRGQQVRDALESRRALRRSRRQRKTRYRKPRFLNRTRTAGWLPPSLMSRAHNVETWAKRLNRFAPVTSANVETVRFDTQLLENPDIAGRAYQQGSLFGWELREYLLYRHQHTCAYCHGLTKDAVLEKEHIMPKALGGSNRLANHVISCRNCNEDKGSLHPNVWMALCKQRGDKLNLTRANNMQRIMDGYRPSMKDAASVNATRYAVGNRIKSIIPNTQFLSGGLTKKNRSVQRYPKDHWIDAACVGPNGSAVSLECNHILIASAKGHGSRQMCLADKYGFPRTSAKASSVVHGFRTGDLVVANVPFGKKQGLHVGRVAVRKSGYFNIQTESGAVQGVSHKHCRITQRSDGYNFNYGAAIPPGTKVPGLLAVAR</sequence>
<dbReference type="InterPro" id="IPR025938">
    <property type="entry name" value="RRXRR_dom"/>
</dbReference>
<evidence type="ECO:0000313" key="3">
    <source>
        <dbReference type="Proteomes" id="UP001218788"/>
    </source>
</evidence>
<dbReference type="RefSeq" id="WP_273642687.1">
    <property type="nucleotide sequence ID" value="NZ_JAQQXP010000004.1"/>
</dbReference>
<keyword evidence="3" id="KW-1185">Reference proteome</keyword>
<reference evidence="2 3" key="1">
    <citation type="submission" date="2022-10" db="EMBL/GenBank/DDBJ databases">
        <title>Alteromonas sp. chi3 Genome sequencing.</title>
        <authorList>
            <person name="Park S."/>
        </authorList>
    </citation>
    <scope>NUCLEOTIDE SEQUENCE [LARGE SCALE GENOMIC DNA]</scope>
    <source>
        <strain evidence="3">chi3</strain>
    </source>
</reference>